<protein>
    <submittedName>
        <fullName evidence="1 4">Uncharacterized protein</fullName>
    </submittedName>
</protein>
<evidence type="ECO:0000313" key="4">
    <source>
        <dbReference type="WBParaSite" id="DME_0001002501-mRNA-1"/>
    </source>
</evidence>
<reference evidence="1 3" key="2">
    <citation type="submission" date="2018-11" db="EMBL/GenBank/DDBJ databases">
        <authorList>
            <consortium name="Pathogen Informatics"/>
        </authorList>
    </citation>
    <scope>NUCLEOTIDE SEQUENCE [LARGE SCALE GENOMIC DNA]</scope>
</reference>
<dbReference type="EMBL" id="UYYG01000150">
    <property type="protein sequence ID" value="VDN53587.1"/>
    <property type="molecule type" value="Genomic_DNA"/>
</dbReference>
<dbReference type="AlphaFoldDB" id="A0A0N4UPW5"/>
<evidence type="ECO:0000313" key="1">
    <source>
        <dbReference type="EMBL" id="VDN53587.1"/>
    </source>
</evidence>
<reference evidence="4" key="1">
    <citation type="submission" date="2017-02" db="UniProtKB">
        <authorList>
            <consortium name="WormBaseParasite"/>
        </authorList>
    </citation>
    <scope>IDENTIFICATION</scope>
</reference>
<keyword evidence="3" id="KW-1185">Reference proteome</keyword>
<dbReference type="WBParaSite" id="DME_0001002501-mRNA-1">
    <property type="protein sequence ID" value="DME_0001002501-mRNA-1"/>
    <property type="gene ID" value="DME_0001002501"/>
</dbReference>
<evidence type="ECO:0000313" key="2">
    <source>
        <dbReference type="Proteomes" id="UP000038040"/>
    </source>
</evidence>
<dbReference type="Proteomes" id="UP000274756">
    <property type="component" value="Unassembled WGS sequence"/>
</dbReference>
<name>A0A0N4UPW5_DRAME</name>
<dbReference type="OrthoDB" id="6260275at2759"/>
<accession>A0A0N4UPW5</accession>
<sequence length="133" mass="15311">MLSIVLYDVNFTLSHDRIHLRSNTTCMNNVITEGHLRWLGHILRRLPHELTHISLFAKPCDGWRQKRGGPIKTWTDMVEKDFERIGGPAIYGVRRWKKEWLLLMSTTASDRAAWKRLTLVAVGASLTSNGESR</sequence>
<organism evidence="2 4">
    <name type="scientific">Dracunculus medinensis</name>
    <name type="common">Guinea worm</name>
    <dbReference type="NCBI Taxonomy" id="318479"/>
    <lineage>
        <taxon>Eukaryota</taxon>
        <taxon>Metazoa</taxon>
        <taxon>Ecdysozoa</taxon>
        <taxon>Nematoda</taxon>
        <taxon>Chromadorea</taxon>
        <taxon>Rhabditida</taxon>
        <taxon>Spirurina</taxon>
        <taxon>Dracunculoidea</taxon>
        <taxon>Dracunculidae</taxon>
        <taxon>Dracunculus</taxon>
    </lineage>
</organism>
<proteinExistence type="predicted"/>
<evidence type="ECO:0000313" key="3">
    <source>
        <dbReference type="Proteomes" id="UP000274756"/>
    </source>
</evidence>
<gene>
    <name evidence="1" type="ORF">DME_LOCUS3560</name>
</gene>
<dbReference type="Proteomes" id="UP000038040">
    <property type="component" value="Unplaced"/>
</dbReference>